<dbReference type="GO" id="GO:0004751">
    <property type="term" value="F:ribose-5-phosphate isomerase activity"/>
    <property type="evidence" value="ECO:0007669"/>
    <property type="project" value="UniProtKB-UniRule"/>
</dbReference>
<dbReference type="InterPro" id="IPR020672">
    <property type="entry name" value="Ribose5P_isomerase_typA_subgr"/>
</dbReference>
<dbReference type="GO" id="GO:0005829">
    <property type="term" value="C:cytosol"/>
    <property type="evidence" value="ECO:0007669"/>
    <property type="project" value="TreeGrafter"/>
</dbReference>
<dbReference type="Pfam" id="PF06026">
    <property type="entry name" value="Rib_5-P_isom_A"/>
    <property type="match status" value="1"/>
</dbReference>
<evidence type="ECO:0000256" key="1">
    <source>
        <dbReference type="ARBA" id="ARBA00001713"/>
    </source>
</evidence>
<dbReference type="SUPFAM" id="SSF100950">
    <property type="entry name" value="NagB/RpiA/CoA transferase-like"/>
    <property type="match status" value="1"/>
</dbReference>
<sequence>MNPKQLAALKAVEYIKEDTIVGLGTGTTAFYAIQKLGEMVKEGMRVRAVCSSLASAKQAIESGIPLAGMTEITSVDIYIDGADEVDDQFNLIKGGGGALTREKILAFNSQLFIVIIDDSKLSAKLGRFPVAVETIPFGYNFAIPHLEALGCKATVRQSGDNFYKTDNGNWIIDCQFQTITDLEALEGAIHAIPGVVECGLFPYSWVDIVISGNNDGTVRELKKIS</sequence>
<dbReference type="FunFam" id="3.40.50.1360:FF:000001">
    <property type="entry name" value="Ribose-5-phosphate isomerase A"/>
    <property type="match status" value="1"/>
</dbReference>
<feature type="active site" description="Proton acceptor" evidence="3">
    <location>
        <position position="102"/>
    </location>
</feature>
<protein>
    <recommendedName>
        <fullName evidence="3">Ribose-5-phosphate isomerase A</fullName>
        <ecNumber evidence="3">5.3.1.6</ecNumber>
    </recommendedName>
    <alternativeName>
        <fullName evidence="3">Phosphoriboisomerase A</fullName>
        <shortName evidence="3">PRI</shortName>
    </alternativeName>
</protein>
<evidence type="ECO:0000313" key="5">
    <source>
        <dbReference type="Proteomes" id="UP000184048"/>
    </source>
</evidence>
<dbReference type="AlphaFoldDB" id="A0A1M4U978"/>
<dbReference type="STRING" id="1121884.SAMN02745131_00566"/>
<feature type="binding site" evidence="3">
    <location>
        <begin position="80"/>
        <end position="83"/>
    </location>
    <ligand>
        <name>substrate</name>
    </ligand>
</feature>
<dbReference type="Gene3D" id="3.30.70.260">
    <property type="match status" value="1"/>
</dbReference>
<dbReference type="NCBIfam" id="NF001924">
    <property type="entry name" value="PRK00702.1"/>
    <property type="match status" value="1"/>
</dbReference>
<dbReference type="SUPFAM" id="SSF75445">
    <property type="entry name" value="D-ribose-5-phosphate isomerase (RpiA), lid domain"/>
    <property type="match status" value="1"/>
</dbReference>
<proteinExistence type="inferred from homology"/>
<dbReference type="GO" id="GO:0006014">
    <property type="term" value="P:D-ribose metabolic process"/>
    <property type="evidence" value="ECO:0007669"/>
    <property type="project" value="TreeGrafter"/>
</dbReference>
<dbReference type="InterPro" id="IPR004788">
    <property type="entry name" value="Ribose5P_isomerase_type_A"/>
</dbReference>
<dbReference type="RefSeq" id="WP_072833727.1">
    <property type="nucleotide sequence ID" value="NZ_FQUU01000002.1"/>
</dbReference>
<dbReference type="EMBL" id="FQUU01000002">
    <property type="protein sequence ID" value="SHE53157.1"/>
    <property type="molecule type" value="Genomic_DNA"/>
</dbReference>
<dbReference type="UniPathway" id="UPA00115">
    <property type="reaction ID" value="UER00412"/>
</dbReference>
<dbReference type="CDD" id="cd01398">
    <property type="entry name" value="RPI_A"/>
    <property type="match status" value="1"/>
</dbReference>
<evidence type="ECO:0000313" key="4">
    <source>
        <dbReference type="EMBL" id="SHE53157.1"/>
    </source>
</evidence>
<dbReference type="HAMAP" id="MF_00170">
    <property type="entry name" value="Rib_5P_isom_A"/>
    <property type="match status" value="1"/>
</dbReference>
<dbReference type="PANTHER" id="PTHR11934">
    <property type="entry name" value="RIBOSE-5-PHOSPHATE ISOMERASE"/>
    <property type="match status" value="1"/>
</dbReference>
<comment type="similarity">
    <text evidence="3">Belongs to the ribose 5-phosphate isomerase family.</text>
</comment>
<comment type="catalytic activity">
    <reaction evidence="1 3">
        <text>aldehydo-D-ribose 5-phosphate = D-ribulose 5-phosphate</text>
        <dbReference type="Rhea" id="RHEA:14657"/>
        <dbReference type="ChEBI" id="CHEBI:58121"/>
        <dbReference type="ChEBI" id="CHEBI:58273"/>
        <dbReference type="EC" id="5.3.1.6"/>
    </reaction>
</comment>
<feature type="binding site" evidence="3">
    <location>
        <begin position="25"/>
        <end position="28"/>
    </location>
    <ligand>
        <name>substrate</name>
    </ligand>
</feature>
<name>A0A1M4U978_9BACT</name>
<dbReference type="PANTHER" id="PTHR11934:SF0">
    <property type="entry name" value="RIBOSE-5-PHOSPHATE ISOMERASE"/>
    <property type="match status" value="1"/>
</dbReference>
<dbReference type="EC" id="5.3.1.6" evidence="3"/>
<dbReference type="NCBIfam" id="TIGR00021">
    <property type="entry name" value="rpiA"/>
    <property type="match status" value="1"/>
</dbReference>
<dbReference type="InterPro" id="IPR037171">
    <property type="entry name" value="NagB/RpiA_transferase-like"/>
</dbReference>
<dbReference type="Gene3D" id="3.40.50.1360">
    <property type="match status" value="1"/>
</dbReference>
<accession>A0A1M4U978</accession>
<dbReference type="GO" id="GO:0009052">
    <property type="term" value="P:pentose-phosphate shunt, non-oxidative branch"/>
    <property type="evidence" value="ECO:0007669"/>
    <property type="project" value="UniProtKB-UniRule"/>
</dbReference>
<organism evidence="4 5">
    <name type="scientific">Flavisolibacter ginsengisoli DSM 18119</name>
    <dbReference type="NCBI Taxonomy" id="1121884"/>
    <lineage>
        <taxon>Bacteria</taxon>
        <taxon>Pseudomonadati</taxon>
        <taxon>Bacteroidota</taxon>
        <taxon>Chitinophagia</taxon>
        <taxon>Chitinophagales</taxon>
        <taxon>Chitinophagaceae</taxon>
        <taxon>Flavisolibacter</taxon>
    </lineage>
</organism>
<evidence type="ECO:0000256" key="3">
    <source>
        <dbReference type="HAMAP-Rule" id="MF_00170"/>
    </source>
</evidence>
<dbReference type="OrthoDB" id="5870696at2"/>
<feature type="binding site" evidence="3">
    <location>
        <begin position="93"/>
        <end position="96"/>
    </location>
    <ligand>
        <name>substrate</name>
    </ligand>
</feature>
<evidence type="ECO:0000256" key="2">
    <source>
        <dbReference type="ARBA" id="ARBA00023235"/>
    </source>
</evidence>
<comment type="subunit">
    <text evidence="3">Homodimer.</text>
</comment>
<feature type="binding site" evidence="3">
    <location>
        <position position="120"/>
    </location>
    <ligand>
        <name>substrate</name>
    </ligand>
</feature>
<keyword evidence="2 3" id="KW-0413">Isomerase</keyword>
<keyword evidence="5" id="KW-1185">Reference proteome</keyword>
<comment type="pathway">
    <text evidence="3">Carbohydrate degradation; pentose phosphate pathway; D-ribose 5-phosphate from D-ribulose 5-phosphate (non-oxidative stage): step 1/1.</text>
</comment>
<dbReference type="Proteomes" id="UP000184048">
    <property type="component" value="Unassembled WGS sequence"/>
</dbReference>
<reference evidence="4 5" key="1">
    <citation type="submission" date="2016-11" db="EMBL/GenBank/DDBJ databases">
        <authorList>
            <person name="Jaros S."/>
            <person name="Januszkiewicz K."/>
            <person name="Wedrychowicz H."/>
        </authorList>
    </citation>
    <scope>NUCLEOTIDE SEQUENCE [LARGE SCALE GENOMIC DNA]</scope>
    <source>
        <strain evidence="4 5">DSM 18119</strain>
    </source>
</reference>
<comment type="function">
    <text evidence="3">Catalyzes the reversible conversion of ribose-5-phosphate to ribulose 5-phosphate.</text>
</comment>
<gene>
    <name evidence="3" type="primary">rpiA</name>
    <name evidence="4" type="ORF">SAMN02745131_00566</name>
</gene>